<comment type="caution">
    <text evidence="2">The sequence shown here is derived from an EMBL/GenBank/DDBJ whole genome shotgun (WGS) entry which is preliminary data.</text>
</comment>
<dbReference type="AlphaFoldDB" id="A0AAV8ZRY8"/>
<feature type="domain" description="PiggyBac transposable element-derived protein" evidence="1">
    <location>
        <begin position="12"/>
        <end position="176"/>
    </location>
</feature>
<sequence length="281" mass="32887">MYKGKSETRLKERVSNKVVLQLMGDYLNQGRTLVQDNFYNNIELTKTLLSKKTHVVGTLRKRVKYVPKEILTEKGMKKGDIKGKEKERIVVANWKDKRAVRFITTRYTINTVDSGKKNRKSETVFKPEAIVFYNKYKMGIDISDQVSSYHSVLRRTLRWYHKVAFEYLFGTAVVNARHLYNASNNTRIKIGDFRQKLLTGLLGEFVQEVKSAPKKKHMLQESVEITRDNRIKRIRCLGYENEKAMQGNFKIAAKKAKLVRTFCQDCPNKPFYCLKCFQLKH</sequence>
<evidence type="ECO:0000259" key="1">
    <source>
        <dbReference type="Pfam" id="PF13843"/>
    </source>
</evidence>
<dbReference type="EMBL" id="JANEYF010000718">
    <property type="protein sequence ID" value="KAJ8968382.1"/>
    <property type="molecule type" value="Genomic_DNA"/>
</dbReference>
<protein>
    <recommendedName>
        <fullName evidence="1">PiggyBac transposable element-derived protein domain-containing protein</fullName>
    </recommendedName>
</protein>
<dbReference type="PANTHER" id="PTHR46599:SF3">
    <property type="entry name" value="PIGGYBAC TRANSPOSABLE ELEMENT-DERIVED PROTEIN 4"/>
    <property type="match status" value="1"/>
</dbReference>
<reference evidence="2" key="1">
    <citation type="journal article" date="2023" name="Insect Mol. Biol.">
        <title>Genome sequencing provides insights into the evolution of gene families encoding plant cell wall-degrading enzymes in longhorned beetles.</title>
        <authorList>
            <person name="Shin N.R."/>
            <person name="Okamura Y."/>
            <person name="Kirsch R."/>
            <person name="Pauchet Y."/>
        </authorList>
    </citation>
    <scope>NUCLEOTIDE SEQUENCE</scope>
    <source>
        <strain evidence="2">RBIC_L_NR</strain>
    </source>
</reference>
<evidence type="ECO:0000313" key="2">
    <source>
        <dbReference type="EMBL" id="KAJ8968382.1"/>
    </source>
</evidence>
<organism evidence="2 3">
    <name type="scientific">Rhamnusium bicolor</name>
    <dbReference type="NCBI Taxonomy" id="1586634"/>
    <lineage>
        <taxon>Eukaryota</taxon>
        <taxon>Metazoa</taxon>
        <taxon>Ecdysozoa</taxon>
        <taxon>Arthropoda</taxon>
        <taxon>Hexapoda</taxon>
        <taxon>Insecta</taxon>
        <taxon>Pterygota</taxon>
        <taxon>Neoptera</taxon>
        <taxon>Endopterygota</taxon>
        <taxon>Coleoptera</taxon>
        <taxon>Polyphaga</taxon>
        <taxon>Cucujiformia</taxon>
        <taxon>Chrysomeloidea</taxon>
        <taxon>Cerambycidae</taxon>
        <taxon>Lepturinae</taxon>
        <taxon>Rhagiini</taxon>
        <taxon>Rhamnusium</taxon>
    </lineage>
</organism>
<proteinExistence type="predicted"/>
<dbReference type="PANTHER" id="PTHR46599">
    <property type="entry name" value="PIGGYBAC TRANSPOSABLE ELEMENT-DERIVED PROTEIN 4"/>
    <property type="match status" value="1"/>
</dbReference>
<keyword evidence="3" id="KW-1185">Reference proteome</keyword>
<dbReference type="Proteomes" id="UP001162156">
    <property type="component" value="Unassembled WGS sequence"/>
</dbReference>
<accession>A0AAV8ZRY8</accession>
<name>A0AAV8ZRY8_9CUCU</name>
<gene>
    <name evidence="2" type="ORF">NQ314_002332</name>
</gene>
<dbReference type="InterPro" id="IPR029526">
    <property type="entry name" value="PGBD"/>
</dbReference>
<evidence type="ECO:0000313" key="3">
    <source>
        <dbReference type="Proteomes" id="UP001162156"/>
    </source>
</evidence>
<dbReference type="Pfam" id="PF13843">
    <property type="entry name" value="DDE_Tnp_1_7"/>
    <property type="match status" value="1"/>
</dbReference>